<organism evidence="1 2">
    <name type="scientific">Polarella glacialis</name>
    <name type="common">Dinoflagellate</name>
    <dbReference type="NCBI Taxonomy" id="89957"/>
    <lineage>
        <taxon>Eukaryota</taxon>
        <taxon>Sar</taxon>
        <taxon>Alveolata</taxon>
        <taxon>Dinophyceae</taxon>
        <taxon>Suessiales</taxon>
        <taxon>Suessiaceae</taxon>
        <taxon>Polarella</taxon>
    </lineage>
</organism>
<evidence type="ECO:0000313" key="1">
    <source>
        <dbReference type="EMBL" id="CAE8684978.1"/>
    </source>
</evidence>
<evidence type="ECO:0000313" key="2">
    <source>
        <dbReference type="Proteomes" id="UP000626109"/>
    </source>
</evidence>
<dbReference type="EMBL" id="CAJNNW010026393">
    <property type="protein sequence ID" value="CAE8684978.1"/>
    <property type="molecule type" value="Genomic_DNA"/>
</dbReference>
<dbReference type="AlphaFoldDB" id="A0A813JV25"/>
<reference evidence="1" key="1">
    <citation type="submission" date="2021-02" db="EMBL/GenBank/DDBJ databases">
        <authorList>
            <person name="Dougan E. K."/>
            <person name="Rhodes N."/>
            <person name="Thang M."/>
            <person name="Chan C."/>
        </authorList>
    </citation>
    <scope>NUCLEOTIDE SEQUENCE</scope>
</reference>
<comment type="caution">
    <text evidence="1">The sequence shown here is derived from an EMBL/GenBank/DDBJ whole genome shotgun (WGS) entry which is preliminary data.</text>
</comment>
<dbReference type="Proteomes" id="UP000626109">
    <property type="component" value="Unassembled WGS sequence"/>
</dbReference>
<proteinExistence type="predicted"/>
<accession>A0A813JV25</accession>
<protein>
    <submittedName>
        <fullName evidence="1">Uncharacterized protein</fullName>
    </submittedName>
</protein>
<sequence length="238" mass="24954">MACNSYGMGGPGGPPMQGGFAPGGMMMVGGPPAGGLAPGGMVMMTAGPPVGHAGFSAPARSADVFVEVSPEMQPNFARGPNGVFVMDLPPIRVRLATNCVPPLPAEQGLAPFKPYEEFFVEMPEVSRVIFDPARGMPPNFTVTAQARKRGAVLEAPSNITMNAQLKANSPYGSLLLEDLQVANGMKQKIGESRLDYRLQVEGQLSVNPGAGNFGANRLEVDLLLSFTCSLQTGVDNFL</sequence>
<gene>
    <name evidence="1" type="ORF">PGLA2088_LOCUS24228</name>
</gene>
<name>A0A813JV25_POLGL</name>